<accession>A0A2N7VZI5</accession>
<dbReference type="Proteomes" id="UP000235616">
    <property type="component" value="Unassembled WGS sequence"/>
</dbReference>
<evidence type="ECO:0000313" key="2">
    <source>
        <dbReference type="Proteomes" id="UP000235616"/>
    </source>
</evidence>
<organism evidence="1 2">
    <name type="scientific">Trinickia dabaoshanensis</name>
    <dbReference type="NCBI Taxonomy" id="564714"/>
    <lineage>
        <taxon>Bacteria</taxon>
        <taxon>Pseudomonadati</taxon>
        <taxon>Pseudomonadota</taxon>
        <taxon>Betaproteobacteria</taxon>
        <taxon>Burkholderiales</taxon>
        <taxon>Burkholderiaceae</taxon>
        <taxon>Trinickia</taxon>
    </lineage>
</organism>
<dbReference type="EMBL" id="PNYA01000003">
    <property type="protein sequence ID" value="PMS22547.1"/>
    <property type="molecule type" value="Genomic_DNA"/>
</dbReference>
<dbReference type="AlphaFoldDB" id="A0A2N7VZI5"/>
<name>A0A2N7VZI5_9BURK</name>
<proteinExistence type="predicted"/>
<reference evidence="1 2" key="1">
    <citation type="submission" date="2018-01" db="EMBL/GenBank/DDBJ databases">
        <title>Whole genome analyses suggest that Burkholderia sensu lato contains two further novel genera in the rhizoxinica-symbiotica group Mycetohabitans gen. nov., and Trinickia gen. nov.: implications for the evolution of diazotrophy and nodulation in the Burkholderiaceae.</title>
        <authorList>
            <person name="Estrada-de los Santos P."/>
            <person name="Palmer M."/>
            <person name="Chavez-Ramirez B."/>
            <person name="Beukes C."/>
            <person name="Steenkamp E.T."/>
            <person name="Hirsch A.M."/>
            <person name="Manyaka P."/>
            <person name="Maluk M."/>
            <person name="Lafos M."/>
            <person name="Crook M."/>
            <person name="Gross E."/>
            <person name="Simon M.F."/>
            <person name="Bueno dos Reis Junior F."/>
            <person name="Poole P.S."/>
            <person name="Venter S.N."/>
            <person name="James E.K."/>
        </authorList>
    </citation>
    <scope>NUCLEOTIDE SEQUENCE [LARGE SCALE GENOMIC DNA]</scope>
    <source>
        <strain evidence="1 2">GIMN1.004</strain>
    </source>
</reference>
<dbReference type="OrthoDB" id="8779193at2"/>
<keyword evidence="2" id="KW-1185">Reference proteome</keyword>
<evidence type="ECO:0000313" key="1">
    <source>
        <dbReference type="EMBL" id="PMS22547.1"/>
    </source>
</evidence>
<protein>
    <submittedName>
        <fullName evidence="1">Uncharacterized protein</fullName>
    </submittedName>
</protein>
<gene>
    <name evidence="1" type="ORF">C0Z18_04260</name>
</gene>
<sequence length="148" mass="16694">MRIDEDRFQNWLMEMGGAIEALRESLPADVAIRLDFTGDSLSAIERFALARYPSIENIKRRREARLVDGMARYVGEVFRKHLGGRWIVHSDACNAFHGLPQLVDMTGQCSPLCPLTLVTASVDRRTGDFIRTVFDNAVRNALDSLRAN</sequence>
<comment type="caution">
    <text evidence="1">The sequence shown here is derived from an EMBL/GenBank/DDBJ whole genome shotgun (WGS) entry which is preliminary data.</text>
</comment>